<feature type="domain" description="Tyr recombinase" evidence="4">
    <location>
        <begin position="233"/>
        <end position="413"/>
    </location>
</feature>
<dbReference type="Pfam" id="PF17293">
    <property type="entry name" value="Arm-DNA-bind_5"/>
    <property type="match status" value="1"/>
</dbReference>
<dbReference type="Pfam" id="PF00589">
    <property type="entry name" value="Phage_integrase"/>
    <property type="match status" value="1"/>
</dbReference>
<gene>
    <name evidence="5" type="ORF">H7U22_03535</name>
</gene>
<dbReference type="EMBL" id="JACRYL010000002">
    <property type="protein sequence ID" value="MBC6109484.1"/>
    <property type="molecule type" value="Genomic_DNA"/>
</dbReference>
<evidence type="ECO:0000259" key="4">
    <source>
        <dbReference type="PROSITE" id="PS51898"/>
    </source>
</evidence>
<name>A0ABR7KN34_9SPHI</name>
<keyword evidence="3" id="KW-0233">DNA recombination</keyword>
<dbReference type="InterPro" id="IPR050090">
    <property type="entry name" value="Tyrosine_recombinase_XerCD"/>
</dbReference>
<protein>
    <submittedName>
        <fullName evidence="5">Site-specific integrase</fullName>
    </submittedName>
</protein>
<dbReference type="InterPro" id="IPR025269">
    <property type="entry name" value="SAM-like_dom"/>
</dbReference>
<dbReference type="Gene3D" id="1.10.443.10">
    <property type="entry name" value="Intergrase catalytic core"/>
    <property type="match status" value="1"/>
</dbReference>
<dbReference type="SUPFAM" id="SSF56349">
    <property type="entry name" value="DNA breaking-rejoining enzymes"/>
    <property type="match status" value="1"/>
</dbReference>
<dbReference type="InterPro" id="IPR035386">
    <property type="entry name" value="Arm-DNA-bind_5"/>
</dbReference>
<comment type="caution">
    <text evidence="5">The sequence shown here is derived from an EMBL/GenBank/DDBJ whole genome shotgun (WGS) entry which is preliminary data.</text>
</comment>
<dbReference type="PANTHER" id="PTHR30349:SF64">
    <property type="entry name" value="PROPHAGE INTEGRASE INTD-RELATED"/>
    <property type="match status" value="1"/>
</dbReference>
<dbReference type="Pfam" id="PF13102">
    <property type="entry name" value="Phage_int_SAM_5"/>
    <property type="match status" value="1"/>
</dbReference>
<proteinExistence type="inferred from homology"/>
<evidence type="ECO:0000256" key="2">
    <source>
        <dbReference type="ARBA" id="ARBA00023125"/>
    </source>
</evidence>
<sequence>MKSNQTLKVLFWHRKSKADSKGFAPIICRISIDGKDAEFSTTLKAHVEHWNVEAKKVMKSADSKKINSVLNQIENSLEVNFTVLKTQHDFINPMMLKNIFHNRPIESKKGKIEKIEQKTPSLLKLTEIHIKDFSELVEKKLRSKETLKQWKATQKKISEFLKFEFKVDDLNLSEIEYSFAQRLYKYLTVKRNQVLKDAAAMKQIKNLKQILNIAEANLWITKNPIEKFKCGSEEPEIIPLEIFEVEKIWRKKLSIERLAKVRDAFIFQCFTGFAYQDIYNLSKEHIMYVGSDKEPWLVKERGKTKVTEMVPILPIITELIEKYKDHPYCKVNDRLIPVNSNFRYNSYLKELSDICGVGKPLNSHLARHTFADMMLNVLHFPLEDVSKMLGHKNIRTTQRYARVKKSRIGKKMNEAKSILFEDNGELKKALQQT</sequence>
<accession>A0ABR7KN34</accession>
<reference evidence="5 6" key="1">
    <citation type="submission" date="2020-08" db="EMBL/GenBank/DDBJ databases">
        <authorList>
            <person name="Sun Q."/>
            <person name="Inoue M."/>
        </authorList>
    </citation>
    <scope>NUCLEOTIDE SEQUENCE [LARGE SCALE GENOMIC DNA]</scope>
    <source>
        <strain evidence="5 6">CCM 8938</strain>
    </source>
</reference>
<dbReference type="InterPro" id="IPR010998">
    <property type="entry name" value="Integrase_recombinase_N"/>
</dbReference>
<organism evidence="5 6">
    <name type="scientific">Pedobacter fastidiosus</name>
    <dbReference type="NCBI Taxonomy" id="2765361"/>
    <lineage>
        <taxon>Bacteria</taxon>
        <taxon>Pseudomonadati</taxon>
        <taxon>Bacteroidota</taxon>
        <taxon>Sphingobacteriia</taxon>
        <taxon>Sphingobacteriales</taxon>
        <taxon>Sphingobacteriaceae</taxon>
        <taxon>Pedobacter</taxon>
    </lineage>
</organism>
<dbReference type="Gene3D" id="1.10.150.130">
    <property type="match status" value="1"/>
</dbReference>
<dbReference type="CDD" id="cd01185">
    <property type="entry name" value="INTN1_C_like"/>
    <property type="match status" value="1"/>
</dbReference>
<comment type="similarity">
    <text evidence="1">Belongs to the 'phage' integrase family.</text>
</comment>
<keyword evidence="6" id="KW-1185">Reference proteome</keyword>
<evidence type="ECO:0000256" key="1">
    <source>
        <dbReference type="ARBA" id="ARBA00008857"/>
    </source>
</evidence>
<evidence type="ECO:0000256" key="3">
    <source>
        <dbReference type="ARBA" id="ARBA00023172"/>
    </source>
</evidence>
<evidence type="ECO:0000313" key="5">
    <source>
        <dbReference type="EMBL" id="MBC6109484.1"/>
    </source>
</evidence>
<dbReference type="InterPro" id="IPR011010">
    <property type="entry name" value="DNA_brk_join_enz"/>
</dbReference>
<dbReference type="Proteomes" id="UP000652755">
    <property type="component" value="Unassembled WGS sequence"/>
</dbReference>
<dbReference type="RefSeq" id="WP_187069955.1">
    <property type="nucleotide sequence ID" value="NZ_JACRYL010000002.1"/>
</dbReference>
<dbReference type="InterPro" id="IPR002104">
    <property type="entry name" value="Integrase_catalytic"/>
</dbReference>
<keyword evidence="2" id="KW-0238">DNA-binding</keyword>
<dbReference type="PROSITE" id="PS51898">
    <property type="entry name" value="TYR_RECOMBINASE"/>
    <property type="match status" value="1"/>
</dbReference>
<dbReference type="PANTHER" id="PTHR30349">
    <property type="entry name" value="PHAGE INTEGRASE-RELATED"/>
    <property type="match status" value="1"/>
</dbReference>
<dbReference type="InterPro" id="IPR013762">
    <property type="entry name" value="Integrase-like_cat_sf"/>
</dbReference>
<evidence type="ECO:0000313" key="6">
    <source>
        <dbReference type="Proteomes" id="UP000652755"/>
    </source>
</evidence>